<protein>
    <recommendedName>
        <fullName evidence="1">HTH cro/C1-type domain-containing protein</fullName>
    </recommendedName>
</protein>
<reference evidence="3" key="1">
    <citation type="journal article" date="2019" name="Int. J. Syst. Evol. Microbiol.">
        <title>The Global Catalogue of Microorganisms (GCM) 10K type strain sequencing project: providing services to taxonomists for standard genome sequencing and annotation.</title>
        <authorList>
            <consortium name="The Broad Institute Genomics Platform"/>
            <consortium name="The Broad Institute Genome Sequencing Center for Infectious Disease"/>
            <person name="Wu L."/>
            <person name="Ma J."/>
        </authorList>
    </citation>
    <scope>NUCLEOTIDE SEQUENCE [LARGE SCALE GENOMIC DNA]</scope>
    <source>
        <strain evidence="3">JCM 16904</strain>
    </source>
</reference>
<gene>
    <name evidence="2" type="ORF">GCM10022224_061080</name>
</gene>
<dbReference type="EMBL" id="BAAAZP010000106">
    <property type="protein sequence ID" value="GAA3687666.1"/>
    <property type="molecule type" value="Genomic_DNA"/>
</dbReference>
<feature type="domain" description="HTH cro/C1-type" evidence="1">
    <location>
        <begin position="69"/>
        <end position="102"/>
    </location>
</feature>
<dbReference type="PROSITE" id="PS50943">
    <property type="entry name" value="HTH_CROC1"/>
    <property type="match status" value="1"/>
</dbReference>
<dbReference type="InterPro" id="IPR001387">
    <property type="entry name" value="Cro/C1-type_HTH"/>
</dbReference>
<dbReference type="InterPro" id="IPR011990">
    <property type="entry name" value="TPR-like_helical_dom_sf"/>
</dbReference>
<evidence type="ECO:0000313" key="2">
    <source>
        <dbReference type="EMBL" id="GAA3687666.1"/>
    </source>
</evidence>
<dbReference type="CDD" id="cd00093">
    <property type="entry name" value="HTH_XRE"/>
    <property type="match status" value="1"/>
</dbReference>
<sequence length="458" mass="49487">MQRRAREIRLDCQRRAAPAEQTAQEILAAVPELLPLEAYRLAYGWSRPAALEALAALYRAAGLPEPPTTPAMLCRWEHGTTTPSREYAAALCRLYRVPPERLGLRPDLHATSACGHCVCRQPEITVGEQADTKGDPMRRRALLAAVGLSIPIHLIQKVDDVLAVPLEPEAPADHTEIAQQLQVARRQYDTSALSMLVAGLPALLTAARDMAERSGTPGGWALLASCYDLATDTMNKVGRPATARLTADRAVLYADRSGDPVATGASARALGMVLRTEGRHETAAAVIQRAIDRLDAAGLRTPAQANTYMRLVCASAYTASWAGDRAGALDQVGDAHRAADRLARLASRPGAGRAFVRLYEVDIHYALKDTGAALRVGRGLHPGMFPTPERRGRLHTDMARAWWQAGQPEEAAAELLTAHKEAPAEVRDRPSIRAIADNLATHHPRLPGVRQLTAAVRA</sequence>
<evidence type="ECO:0000313" key="3">
    <source>
        <dbReference type="Proteomes" id="UP001500902"/>
    </source>
</evidence>
<proteinExistence type="predicted"/>
<keyword evidence="3" id="KW-1185">Reference proteome</keyword>
<name>A0ABP7CD85_9ACTN</name>
<dbReference type="Proteomes" id="UP001500902">
    <property type="component" value="Unassembled WGS sequence"/>
</dbReference>
<evidence type="ECO:0000259" key="1">
    <source>
        <dbReference type="PROSITE" id="PS50943"/>
    </source>
</evidence>
<accession>A0ABP7CD85</accession>
<dbReference type="Gene3D" id="1.25.40.10">
    <property type="entry name" value="Tetratricopeptide repeat domain"/>
    <property type="match status" value="1"/>
</dbReference>
<comment type="caution">
    <text evidence="2">The sequence shown here is derived from an EMBL/GenBank/DDBJ whole genome shotgun (WGS) entry which is preliminary data.</text>
</comment>
<organism evidence="2 3">
    <name type="scientific">Nonomuraea antimicrobica</name>
    <dbReference type="NCBI Taxonomy" id="561173"/>
    <lineage>
        <taxon>Bacteria</taxon>
        <taxon>Bacillati</taxon>
        <taxon>Actinomycetota</taxon>
        <taxon>Actinomycetes</taxon>
        <taxon>Streptosporangiales</taxon>
        <taxon>Streptosporangiaceae</taxon>
        <taxon>Nonomuraea</taxon>
    </lineage>
</organism>